<name>A0A9D4YX47_CHLVU</name>
<dbReference type="SUPFAM" id="SSF50156">
    <property type="entry name" value="PDZ domain-like"/>
    <property type="match status" value="2"/>
</dbReference>
<dbReference type="InterPro" id="IPR043504">
    <property type="entry name" value="Peptidase_S1_PA_chymotrypsin"/>
</dbReference>
<feature type="domain" description="PDZ" evidence="2">
    <location>
        <begin position="270"/>
        <end position="332"/>
    </location>
</feature>
<feature type="compositionally biased region" description="Low complexity" evidence="1">
    <location>
        <begin position="981"/>
        <end position="990"/>
    </location>
</feature>
<comment type="caution">
    <text evidence="3">The sequence shown here is derived from an EMBL/GenBank/DDBJ whole genome shotgun (WGS) entry which is preliminary data.</text>
</comment>
<accession>A0A9D4YX47</accession>
<dbReference type="Proteomes" id="UP001055712">
    <property type="component" value="Unassembled WGS sequence"/>
</dbReference>
<dbReference type="PANTHER" id="PTHR46366">
    <property type="entry name" value="PRO-APOPTOTIC SERINE PROTEASE NMA111"/>
    <property type="match status" value="1"/>
</dbReference>
<evidence type="ECO:0000259" key="2">
    <source>
        <dbReference type="PROSITE" id="PS50106"/>
    </source>
</evidence>
<dbReference type="PROSITE" id="PS50106">
    <property type="entry name" value="PDZ"/>
    <property type="match status" value="1"/>
</dbReference>
<keyword evidence="4" id="KW-1185">Reference proteome</keyword>
<dbReference type="OrthoDB" id="4217619at2759"/>
<dbReference type="AlphaFoldDB" id="A0A9D4YX47"/>
<dbReference type="PANTHER" id="PTHR46366:SF1">
    <property type="entry name" value="PDZ DOMAIN-CONTAINING PROTEIN C1685.05"/>
    <property type="match status" value="1"/>
</dbReference>
<proteinExistence type="predicted"/>
<dbReference type="Gene3D" id="2.40.10.10">
    <property type="entry name" value="Trypsin-like serine proteases"/>
    <property type="match status" value="2"/>
</dbReference>
<protein>
    <recommendedName>
        <fullName evidence="2">PDZ domain-containing protein</fullName>
    </recommendedName>
</protein>
<reference evidence="3" key="2">
    <citation type="submission" date="2020-11" db="EMBL/GenBank/DDBJ databases">
        <authorList>
            <person name="Cecchin M."/>
            <person name="Marcolungo L."/>
            <person name="Rossato M."/>
            <person name="Girolomoni L."/>
            <person name="Cosentino E."/>
            <person name="Cuine S."/>
            <person name="Li-Beisson Y."/>
            <person name="Delledonne M."/>
            <person name="Ballottari M."/>
        </authorList>
    </citation>
    <scope>NUCLEOTIDE SEQUENCE</scope>
    <source>
        <strain evidence="3">211/11P</strain>
        <tissue evidence="3">Whole cell</tissue>
    </source>
</reference>
<dbReference type="InterPro" id="IPR009003">
    <property type="entry name" value="Peptidase_S1_PA"/>
</dbReference>
<dbReference type="InterPro" id="IPR001478">
    <property type="entry name" value="PDZ"/>
</dbReference>
<organism evidence="3 4">
    <name type="scientific">Chlorella vulgaris</name>
    <name type="common">Green alga</name>
    <dbReference type="NCBI Taxonomy" id="3077"/>
    <lineage>
        <taxon>Eukaryota</taxon>
        <taxon>Viridiplantae</taxon>
        <taxon>Chlorophyta</taxon>
        <taxon>core chlorophytes</taxon>
        <taxon>Trebouxiophyceae</taxon>
        <taxon>Chlorellales</taxon>
        <taxon>Chlorellaceae</taxon>
        <taxon>Chlorella clade</taxon>
        <taxon>Chlorella</taxon>
    </lineage>
</organism>
<dbReference type="SMART" id="SM00228">
    <property type="entry name" value="PDZ"/>
    <property type="match status" value="3"/>
</dbReference>
<evidence type="ECO:0000256" key="1">
    <source>
        <dbReference type="SAM" id="MobiDB-lite"/>
    </source>
</evidence>
<dbReference type="InterPro" id="IPR036034">
    <property type="entry name" value="PDZ_sf"/>
</dbReference>
<feature type="region of interest" description="Disordered" evidence="1">
    <location>
        <begin position="973"/>
        <end position="996"/>
    </location>
</feature>
<dbReference type="Pfam" id="PF13365">
    <property type="entry name" value="Trypsin_2"/>
    <property type="match status" value="1"/>
</dbReference>
<dbReference type="EMBL" id="SIDB01000007">
    <property type="protein sequence ID" value="KAI3430723.1"/>
    <property type="molecule type" value="Genomic_DNA"/>
</dbReference>
<dbReference type="CDD" id="cd06786">
    <property type="entry name" value="cpPDZ1_ScNma111-like"/>
    <property type="match status" value="1"/>
</dbReference>
<sequence>MADAEGGLAPELAEREAQLGETAAVEVASGAWKQALDAVVPAVVVLKVTQTRAFDTESAGRSSATGFVVDASLGLILTNRHVVTPGPVVAEAIFLNREEVPVVPIYYDPVHDFGFMRFDPARLQFMQAVEIPLAPDEATVGLDIRVVGNDSGEKISILSGTLARLDRDAPHYGRKGYNDFNCHYQQAASGTKGGSSGSPVVNIRGQAVGLNAGSNNKAASAYYLHLHRVVRALRLIQSCRQPDGSWVQPCIPRGDLQATFVFKGYDEVRRLGLRKETEEAVRACKQLEAGSATVLDGRPGSTGMLVVESVVPGGPADGVLEPGDMLVRLNGRILTEFRSMEELLDDSVGGAVRVEVERGGAPLAADVRVQDLQGVTPSVLLELAGGSVNELSYQQARNNRAAVGQVYVSEPGYLLGKAGVSKHAIITAVAGTPTPNLTALVEALKCLRHGQRVPIQFFSFGDRHRRKSSILHINWAWYGSPRVWTRNNAAGTWDCKEEAAASEAAAKQRPPMHPGAASGAGADASLPAGASGGLSGGLIGAGSIPRKHSVPSIPAQEEVERKQAGVTAQADDARLLGSPSAKAAAAVGVGAAFAGGLGGEGVQAGPKWRPLLEEQLRCGLTQVDVEIPTVALTDGVRSRSFRGCGVIVYQSETLGLVVVDRNTVSVSTGDVLLSFGAYPAELPAAVRFLHPLHNFGLVSYDPRQLAEEARRLIRPLRLAPFPPLRRGDSVELVCLSKSLRILHRTSTVTNPATSVSIRRAEVPRFRAVHEEVVRLDLDLGMESGVLCDRSGGVRALWCSYSEQVSKAEVQWIAGLPAAIAEPWVTRLVVVHERQQAQQQQQQAPAEAAAAAESEGGVGSGSGAVAAAGVMLPPPLVATLDAELEPLLLSKAAQFGLPSEWVSRLVALDGERRQVLRVRSCLAGSDARRVLRDADLVLAIGGQPISSFNDVERVIVQAAAAAETAAVVAVSPPGAGAGAPGTSGVPGSAAGQQDQEAPPMKRARVAASEGVEQAGLATGMEVDVGQPVAPAVPTAVPAAVPVPAQAQLPEVSLSLTIFRDGEVQEVAVRLGQEDGLGTDRLVHWCGAQLQYPHRGVRELGHLPERHGVYISRWHHGSPAHRYGLSALHWVSEVNGHPTPDLDTFIAVVRQLADGADVRVRLLHLGSGKSKVLTLKTDHRYWPTSQLVLDKCSGEWTRQAIGSLV</sequence>
<dbReference type="Gene3D" id="2.30.42.10">
    <property type="match status" value="2"/>
</dbReference>
<dbReference type="Pfam" id="PF12812">
    <property type="entry name" value="PDZ_1"/>
    <property type="match status" value="2"/>
</dbReference>
<feature type="region of interest" description="Disordered" evidence="1">
    <location>
        <begin position="500"/>
        <end position="524"/>
    </location>
</feature>
<gene>
    <name evidence="3" type="ORF">D9Q98_005309</name>
</gene>
<evidence type="ECO:0000313" key="4">
    <source>
        <dbReference type="Proteomes" id="UP001055712"/>
    </source>
</evidence>
<dbReference type="InterPro" id="IPR025926">
    <property type="entry name" value="PDZ-like_dom"/>
</dbReference>
<feature type="compositionally biased region" description="Low complexity" evidence="1">
    <location>
        <begin position="514"/>
        <end position="524"/>
    </location>
</feature>
<evidence type="ECO:0000313" key="3">
    <source>
        <dbReference type="EMBL" id="KAI3430723.1"/>
    </source>
</evidence>
<dbReference type="SUPFAM" id="SSF50494">
    <property type="entry name" value="Trypsin-like serine proteases"/>
    <property type="match status" value="1"/>
</dbReference>
<reference evidence="3" key="1">
    <citation type="journal article" date="2019" name="Plant J.">
        <title>Chlorella vulgaris genome assembly and annotation reveals the molecular basis for metabolic acclimation to high light conditions.</title>
        <authorList>
            <person name="Cecchin M."/>
            <person name="Marcolungo L."/>
            <person name="Rossato M."/>
            <person name="Girolomoni L."/>
            <person name="Cosentino E."/>
            <person name="Cuine S."/>
            <person name="Li-Beisson Y."/>
            <person name="Delledonne M."/>
            <person name="Ballottari M."/>
        </authorList>
    </citation>
    <scope>NUCLEOTIDE SEQUENCE</scope>
    <source>
        <strain evidence="3">211/11P</strain>
    </source>
</reference>